<dbReference type="Gene3D" id="1.10.1740.10">
    <property type="match status" value="1"/>
</dbReference>
<feature type="domain" description="RNA polymerase sigma factor 70 region 4 type 2" evidence="7">
    <location>
        <begin position="117"/>
        <end position="167"/>
    </location>
</feature>
<dbReference type="InterPro" id="IPR013324">
    <property type="entry name" value="RNA_pol_sigma_r3/r4-like"/>
</dbReference>
<reference evidence="8" key="1">
    <citation type="journal article" date="2014" name="Front. Microbiol.">
        <title>High frequency of phylogenetically diverse reductive dehalogenase-homologous genes in deep subseafloor sedimentary metagenomes.</title>
        <authorList>
            <person name="Kawai M."/>
            <person name="Futagami T."/>
            <person name="Toyoda A."/>
            <person name="Takaki Y."/>
            <person name="Nishi S."/>
            <person name="Hori S."/>
            <person name="Arai W."/>
            <person name="Tsubouchi T."/>
            <person name="Morono Y."/>
            <person name="Uchiyama I."/>
            <person name="Ito T."/>
            <person name="Fujiyama A."/>
            <person name="Inagaki F."/>
            <person name="Takami H."/>
        </authorList>
    </citation>
    <scope>NUCLEOTIDE SEQUENCE</scope>
    <source>
        <strain evidence="8">Expedition CK06-06</strain>
    </source>
</reference>
<dbReference type="GO" id="GO:0006352">
    <property type="term" value="P:DNA-templated transcription initiation"/>
    <property type="evidence" value="ECO:0007669"/>
    <property type="project" value="InterPro"/>
</dbReference>
<comment type="caution">
    <text evidence="8">The sequence shown here is derived from an EMBL/GenBank/DDBJ whole genome shotgun (WGS) entry which is preliminary data.</text>
</comment>
<keyword evidence="3" id="KW-0731">Sigma factor</keyword>
<evidence type="ECO:0000256" key="1">
    <source>
        <dbReference type="ARBA" id="ARBA00010641"/>
    </source>
</evidence>
<dbReference type="PANTHER" id="PTHR43133:SF8">
    <property type="entry name" value="RNA POLYMERASE SIGMA FACTOR HI_1459-RELATED"/>
    <property type="match status" value="1"/>
</dbReference>
<dbReference type="AlphaFoldDB" id="X1TW00"/>
<name>X1TW00_9ZZZZ</name>
<dbReference type="InterPro" id="IPR036388">
    <property type="entry name" value="WH-like_DNA-bd_sf"/>
</dbReference>
<dbReference type="PANTHER" id="PTHR43133">
    <property type="entry name" value="RNA POLYMERASE ECF-TYPE SIGMA FACTO"/>
    <property type="match status" value="1"/>
</dbReference>
<evidence type="ECO:0000256" key="3">
    <source>
        <dbReference type="ARBA" id="ARBA00023082"/>
    </source>
</evidence>
<evidence type="ECO:0000256" key="5">
    <source>
        <dbReference type="ARBA" id="ARBA00023163"/>
    </source>
</evidence>
<dbReference type="Gene3D" id="1.10.10.10">
    <property type="entry name" value="Winged helix-like DNA-binding domain superfamily/Winged helix DNA-binding domain"/>
    <property type="match status" value="1"/>
</dbReference>
<keyword evidence="5" id="KW-0804">Transcription</keyword>
<dbReference type="GO" id="GO:0003677">
    <property type="term" value="F:DNA binding"/>
    <property type="evidence" value="ECO:0007669"/>
    <property type="project" value="UniProtKB-KW"/>
</dbReference>
<dbReference type="InterPro" id="IPR013249">
    <property type="entry name" value="RNA_pol_sigma70_r4_t2"/>
</dbReference>
<evidence type="ECO:0008006" key="9">
    <source>
        <dbReference type="Google" id="ProtNLM"/>
    </source>
</evidence>
<dbReference type="Pfam" id="PF04542">
    <property type="entry name" value="Sigma70_r2"/>
    <property type="match status" value="1"/>
</dbReference>
<evidence type="ECO:0000259" key="6">
    <source>
        <dbReference type="Pfam" id="PF04542"/>
    </source>
</evidence>
<evidence type="ECO:0000256" key="2">
    <source>
        <dbReference type="ARBA" id="ARBA00023015"/>
    </source>
</evidence>
<protein>
    <recommendedName>
        <fullName evidence="9">RNA polymerase sigma-70 region 2 domain-containing protein</fullName>
    </recommendedName>
</protein>
<proteinExistence type="inferred from homology"/>
<organism evidence="8">
    <name type="scientific">marine sediment metagenome</name>
    <dbReference type="NCBI Taxonomy" id="412755"/>
    <lineage>
        <taxon>unclassified sequences</taxon>
        <taxon>metagenomes</taxon>
        <taxon>ecological metagenomes</taxon>
    </lineage>
</organism>
<dbReference type="Pfam" id="PF08281">
    <property type="entry name" value="Sigma70_r4_2"/>
    <property type="match status" value="1"/>
</dbReference>
<dbReference type="InterPro" id="IPR007627">
    <property type="entry name" value="RNA_pol_sigma70_r2"/>
</dbReference>
<accession>X1TW00</accession>
<dbReference type="InterPro" id="IPR039425">
    <property type="entry name" value="RNA_pol_sigma-70-like"/>
</dbReference>
<dbReference type="InterPro" id="IPR013325">
    <property type="entry name" value="RNA_pol_sigma_r2"/>
</dbReference>
<dbReference type="SUPFAM" id="SSF88946">
    <property type="entry name" value="Sigma2 domain of RNA polymerase sigma factors"/>
    <property type="match status" value="1"/>
</dbReference>
<gene>
    <name evidence="8" type="ORF">S12H4_32609</name>
</gene>
<dbReference type="SUPFAM" id="SSF88659">
    <property type="entry name" value="Sigma3 and sigma4 domains of RNA polymerase sigma factors"/>
    <property type="match status" value="1"/>
</dbReference>
<dbReference type="InterPro" id="IPR014284">
    <property type="entry name" value="RNA_pol_sigma-70_dom"/>
</dbReference>
<keyword evidence="2" id="KW-0805">Transcription regulation</keyword>
<dbReference type="GO" id="GO:0016987">
    <property type="term" value="F:sigma factor activity"/>
    <property type="evidence" value="ECO:0007669"/>
    <property type="project" value="UniProtKB-KW"/>
</dbReference>
<sequence length="177" mass="20648">MKSNIEIFTIKNAQKGDERAWHELFGWHFEPVYHYCLKLASGQQDIAEDVAQQVFVTAARNINKYKPQQSAFRAWLLGIAKNSFMKLNSKEVRRKRHETRVFSRSSEQQNNHSLHLLVYETLAQLPDHYRLVLEAKYLQGLTVNQIAEAQGHTVKAMESLLTRARDKFANVYKRVCK</sequence>
<keyword evidence="4" id="KW-0238">DNA-binding</keyword>
<evidence type="ECO:0000256" key="4">
    <source>
        <dbReference type="ARBA" id="ARBA00023125"/>
    </source>
</evidence>
<feature type="domain" description="RNA polymerase sigma-70 region 2" evidence="6">
    <location>
        <begin position="31"/>
        <end position="86"/>
    </location>
</feature>
<evidence type="ECO:0000259" key="7">
    <source>
        <dbReference type="Pfam" id="PF08281"/>
    </source>
</evidence>
<comment type="similarity">
    <text evidence="1">Belongs to the sigma-70 factor family. ECF subfamily.</text>
</comment>
<dbReference type="NCBIfam" id="TIGR02937">
    <property type="entry name" value="sigma70-ECF"/>
    <property type="match status" value="1"/>
</dbReference>
<evidence type="ECO:0000313" key="8">
    <source>
        <dbReference type="EMBL" id="GAI91755.1"/>
    </source>
</evidence>
<dbReference type="EMBL" id="BARW01019131">
    <property type="protein sequence ID" value="GAI91755.1"/>
    <property type="molecule type" value="Genomic_DNA"/>
</dbReference>